<evidence type="ECO:0000313" key="2">
    <source>
        <dbReference type="Proteomes" id="UP000230390"/>
    </source>
</evidence>
<evidence type="ECO:0000313" key="1">
    <source>
        <dbReference type="EMBL" id="PIL45868.1"/>
    </source>
</evidence>
<organism evidence="1 2">
    <name type="scientific">Massilia eurypsychrophila</name>
    <dbReference type="NCBI Taxonomy" id="1485217"/>
    <lineage>
        <taxon>Bacteria</taxon>
        <taxon>Pseudomonadati</taxon>
        <taxon>Pseudomonadota</taxon>
        <taxon>Betaproteobacteria</taxon>
        <taxon>Burkholderiales</taxon>
        <taxon>Oxalobacteraceae</taxon>
        <taxon>Telluria group</taxon>
        <taxon>Massilia</taxon>
    </lineage>
</organism>
<reference evidence="1 2" key="1">
    <citation type="submission" date="2017-10" db="EMBL/GenBank/DDBJ databases">
        <title>Massilia psychrophilum sp. nov., a novel purple-pigmented bacterium isolated from Tianshan glacier, Xinjiang Municipality, China.</title>
        <authorList>
            <person name="Wang H."/>
        </authorList>
    </citation>
    <scope>NUCLEOTIDE SEQUENCE [LARGE SCALE GENOMIC DNA]</scope>
    <source>
        <strain evidence="1 2">JCM 30074</strain>
    </source>
</reference>
<comment type="caution">
    <text evidence="1">The sequence shown here is derived from an EMBL/GenBank/DDBJ whole genome shotgun (WGS) entry which is preliminary data.</text>
</comment>
<name>A0A2G8TJS3_9BURK</name>
<sequence length="132" mass="14804">MLAFLLSRRMGIGMYAQVTVTAAYDQAVRRRALRAQMGANEVAPMFALMRTRFAKKAEEMAATVVAAQALRDAAVILYFFDGPDTITIYISAPAMAELKTQSRRVIRQLLPLLKRGKGRQGEYSGGRRAWYR</sequence>
<dbReference type="AlphaFoldDB" id="A0A2G8TJS3"/>
<dbReference type="EMBL" id="PDOC01000003">
    <property type="protein sequence ID" value="PIL45868.1"/>
    <property type="molecule type" value="Genomic_DNA"/>
</dbReference>
<proteinExistence type="predicted"/>
<accession>A0A2G8TJS3</accession>
<keyword evidence="2" id="KW-1185">Reference proteome</keyword>
<gene>
    <name evidence="1" type="ORF">CR105_07370</name>
</gene>
<dbReference type="Proteomes" id="UP000230390">
    <property type="component" value="Unassembled WGS sequence"/>
</dbReference>
<protein>
    <submittedName>
        <fullName evidence="1">Uncharacterized protein</fullName>
    </submittedName>
</protein>